<name>A0ABD3AFC6_9GENT</name>
<proteinExistence type="predicted"/>
<evidence type="ECO:0000313" key="1">
    <source>
        <dbReference type="EMBL" id="KAL3530459.1"/>
    </source>
</evidence>
<gene>
    <name evidence="1" type="ORF">ACH5RR_009781</name>
</gene>
<keyword evidence="2" id="KW-1185">Reference proteome</keyword>
<evidence type="ECO:0000313" key="2">
    <source>
        <dbReference type="Proteomes" id="UP001630127"/>
    </source>
</evidence>
<organism evidence="1 2">
    <name type="scientific">Cinchona calisaya</name>
    <dbReference type="NCBI Taxonomy" id="153742"/>
    <lineage>
        <taxon>Eukaryota</taxon>
        <taxon>Viridiplantae</taxon>
        <taxon>Streptophyta</taxon>
        <taxon>Embryophyta</taxon>
        <taxon>Tracheophyta</taxon>
        <taxon>Spermatophyta</taxon>
        <taxon>Magnoliopsida</taxon>
        <taxon>eudicotyledons</taxon>
        <taxon>Gunneridae</taxon>
        <taxon>Pentapetalae</taxon>
        <taxon>asterids</taxon>
        <taxon>lamiids</taxon>
        <taxon>Gentianales</taxon>
        <taxon>Rubiaceae</taxon>
        <taxon>Cinchonoideae</taxon>
        <taxon>Cinchoneae</taxon>
        <taxon>Cinchona</taxon>
    </lineage>
</organism>
<accession>A0ABD3AFC6</accession>
<sequence length="142" mass="15660">MLPTSILCNNSEGKFEDQAARDVNQSILINEKGDYPTDAGFLYWLDVFGNRSTMSAITGCYSFPSIKGENPKLKHQKSRNVTIKGSREYSEGSKTLFYPNLDIGLGSLGFSGHPSTKGDMLFFINLALHCISLRSAWLTLVG</sequence>
<protein>
    <submittedName>
        <fullName evidence="1">Uncharacterized protein</fullName>
    </submittedName>
</protein>
<reference evidence="1 2" key="1">
    <citation type="submission" date="2024-11" db="EMBL/GenBank/DDBJ databases">
        <title>A near-complete genome assembly of Cinchona calisaya.</title>
        <authorList>
            <person name="Lian D.C."/>
            <person name="Zhao X.W."/>
            <person name="Wei L."/>
        </authorList>
    </citation>
    <scope>NUCLEOTIDE SEQUENCE [LARGE SCALE GENOMIC DNA]</scope>
    <source>
        <tissue evidence="1">Nenye</tissue>
    </source>
</reference>
<dbReference type="AlphaFoldDB" id="A0ABD3AFC6"/>
<dbReference type="Proteomes" id="UP001630127">
    <property type="component" value="Unassembled WGS sequence"/>
</dbReference>
<comment type="caution">
    <text evidence="1">The sequence shown here is derived from an EMBL/GenBank/DDBJ whole genome shotgun (WGS) entry which is preliminary data.</text>
</comment>
<dbReference type="EMBL" id="JBJUIK010000004">
    <property type="protein sequence ID" value="KAL3530459.1"/>
    <property type="molecule type" value="Genomic_DNA"/>
</dbReference>